<keyword evidence="4 9" id="KW-0418">Kinase</keyword>
<keyword evidence="10" id="KW-1185">Reference proteome</keyword>
<dbReference type="SUPFAM" id="SSF55874">
    <property type="entry name" value="ATPase domain of HSP90 chaperone/DNA topoisomerase II/histidine kinase"/>
    <property type="match status" value="1"/>
</dbReference>
<keyword evidence="3" id="KW-0597">Phosphoprotein</keyword>
<dbReference type="InterPro" id="IPR003594">
    <property type="entry name" value="HATPase_dom"/>
</dbReference>
<dbReference type="InterPro" id="IPR003661">
    <property type="entry name" value="HisK_dim/P_dom"/>
</dbReference>
<dbReference type="RefSeq" id="WP_106257225.1">
    <property type="nucleotide sequence ID" value="NZ_CAWNSW010000089.1"/>
</dbReference>
<feature type="transmembrane region" description="Helical" evidence="7">
    <location>
        <begin position="75"/>
        <end position="97"/>
    </location>
</feature>
<sequence length="937" mass="103021">MPANPNLKVVQDRRDYNAWVATETIEDYALRFAPKSFRNWSEFLVANTAIGGISAVALEAIGASIAISYGFTNSLWGILLASSIIFLTGLPITYYAAKFNIDMDLLTRGAGFGYIGSTITSLIYASFTFIFFALEAAIMAQALALYFHLPLAIGYVVCSLIIIPLVFFGITLINQLQLWTQPIWLVLMLLPFICILYKEPEALSNWVHFAGHSPSGTAFSPLLLGSAATVSFSLIAQIGEQVDFLRFLPDKEPANRGKWWFAVVAAGPGWILLAAVKQLAGAFLASLAVSHGTSLDRANEPTQMYLVGFEYVFSNPEVALAITILYVVLSQIKINVMNAYAGSLAWSNFFSRLTHSHPGRVVWLVFNVTIALLLMELDVFSTLEMVLGFYSNVAIAWVGAIVADLVINKPLGLSPSYIEFKRAHLYNVNPVGFGSMVIGSIVSIVAFVGAFGAIAQAYAPLIALGLAFVLAPIIAVLTKSKYYIARPNTHYQTGLLESVLRCRVCDGEYEPYDIAYCPVYEGAICSLCCSLDARCHDVCKEPDESRSHPLASFAQTVSTTIFRGNVSSDWVLRTIKYLSVFVSVTGLVGIIFSLIYYHQIAAPEPFSTASDHTLTTLTEVYAALLVLIAIGSWWLVLAQESRQLAQKELDKQNIQLQQEVKERQQAEAQLQAKAKQLEQTLHNLRQAEEQLIQTEKMAALGGLVAGIAHEINTPIGIGVTAASLLVEKTATFSENFSNGTMKRSDLARFLDTASQSSKMTLANLNRAAELIHSFKQIAVDQSSESRRVFKVKTYLEEILLQLSPKVKPLGHAFKLNGDPNLCWDSYPGVFSQIVTNLIMNSLIHAYDEGDRGLIILAFRQIDEQLVFEYVDDGKGILPEHLNKIFEPFFTTKRGQGGSGLGLHIVYNLVIQKLGGTIQCYSQVGVGTTFMLKIPMRL</sequence>
<evidence type="ECO:0000313" key="10">
    <source>
        <dbReference type="Proteomes" id="UP000239576"/>
    </source>
</evidence>
<reference evidence="10" key="1">
    <citation type="submission" date="2018-02" db="EMBL/GenBank/DDBJ databases">
        <authorList>
            <person name="Moore K."/>
            <person name="Momper L."/>
        </authorList>
    </citation>
    <scope>NUCLEOTIDE SEQUENCE [LARGE SCALE GENOMIC DNA]</scope>
    <source>
        <strain evidence="10">ULC18</strain>
    </source>
</reference>
<dbReference type="Gene3D" id="1.10.287.130">
    <property type="match status" value="1"/>
</dbReference>
<dbReference type="Proteomes" id="UP000239576">
    <property type="component" value="Unassembled WGS sequence"/>
</dbReference>
<dbReference type="InterPro" id="IPR004358">
    <property type="entry name" value="Sig_transdc_His_kin-like_C"/>
</dbReference>
<feature type="transmembrane region" description="Helical" evidence="7">
    <location>
        <begin position="146"/>
        <end position="170"/>
    </location>
</feature>
<dbReference type="InterPro" id="IPR036890">
    <property type="entry name" value="HATPase_C_sf"/>
</dbReference>
<evidence type="ECO:0000256" key="4">
    <source>
        <dbReference type="ARBA" id="ARBA00022777"/>
    </source>
</evidence>
<keyword evidence="5" id="KW-0902">Two-component regulatory system</keyword>
<dbReference type="PANTHER" id="PTHR30569:SF0">
    <property type="entry name" value="CYTOSINE PERMEASE"/>
    <property type="match status" value="1"/>
</dbReference>
<accession>A0A2T1E534</accession>
<feature type="transmembrane region" description="Helical" evidence="7">
    <location>
        <begin position="259"/>
        <end position="285"/>
    </location>
</feature>
<feature type="transmembrane region" description="Helical" evidence="7">
    <location>
        <begin position="44"/>
        <end position="69"/>
    </location>
</feature>
<feature type="transmembrane region" description="Helical" evidence="7">
    <location>
        <begin position="305"/>
        <end position="329"/>
    </location>
</feature>
<evidence type="ECO:0000256" key="6">
    <source>
        <dbReference type="SAM" id="Coils"/>
    </source>
</evidence>
<feature type="transmembrane region" description="Helical" evidence="7">
    <location>
        <begin position="218"/>
        <end position="238"/>
    </location>
</feature>
<feature type="transmembrane region" description="Helical" evidence="7">
    <location>
        <begin position="361"/>
        <end position="383"/>
    </location>
</feature>
<protein>
    <recommendedName>
        <fullName evidence="2">histidine kinase</fullName>
        <ecNumber evidence="2">2.7.13.3</ecNumber>
    </recommendedName>
</protein>
<keyword evidence="7" id="KW-0812">Transmembrane</keyword>
<reference evidence="9 10" key="2">
    <citation type="submission" date="2018-03" db="EMBL/GenBank/DDBJ databases">
        <title>The ancient ancestry and fast evolution of plastids.</title>
        <authorList>
            <person name="Moore K.R."/>
            <person name="Magnabosco C."/>
            <person name="Momper L."/>
            <person name="Gold D.A."/>
            <person name="Bosak T."/>
            <person name="Fournier G.P."/>
        </authorList>
    </citation>
    <scope>NUCLEOTIDE SEQUENCE [LARGE SCALE GENOMIC DNA]</scope>
    <source>
        <strain evidence="9 10">ULC18</strain>
    </source>
</reference>
<evidence type="ECO:0000256" key="7">
    <source>
        <dbReference type="SAM" id="Phobius"/>
    </source>
</evidence>
<organism evidence="9 10">
    <name type="scientific">Stenomitos frigidus ULC18</name>
    <dbReference type="NCBI Taxonomy" id="2107698"/>
    <lineage>
        <taxon>Bacteria</taxon>
        <taxon>Bacillati</taxon>
        <taxon>Cyanobacteriota</taxon>
        <taxon>Cyanophyceae</taxon>
        <taxon>Leptolyngbyales</taxon>
        <taxon>Leptolyngbyaceae</taxon>
        <taxon>Stenomitos</taxon>
    </lineage>
</organism>
<feature type="transmembrane region" description="Helical" evidence="7">
    <location>
        <begin position="620"/>
        <end position="637"/>
    </location>
</feature>
<dbReference type="Pfam" id="PF02518">
    <property type="entry name" value="HATPase_c"/>
    <property type="match status" value="1"/>
</dbReference>
<evidence type="ECO:0000256" key="5">
    <source>
        <dbReference type="ARBA" id="ARBA00023012"/>
    </source>
</evidence>
<feature type="coiled-coil region" evidence="6">
    <location>
        <begin position="637"/>
        <end position="697"/>
    </location>
</feature>
<evidence type="ECO:0000259" key="8">
    <source>
        <dbReference type="PROSITE" id="PS50109"/>
    </source>
</evidence>
<dbReference type="Gene3D" id="3.30.565.10">
    <property type="entry name" value="Histidine kinase-like ATPase, C-terminal domain"/>
    <property type="match status" value="1"/>
</dbReference>
<proteinExistence type="predicted"/>
<dbReference type="EC" id="2.7.13.3" evidence="2"/>
<gene>
    <name evidence="9" type="ORF">C7B82_15640</name>
</gene>
<evidence type="ECO:0000256" key="1">
    <source>
        <dbReference type="ARBA" id="ARBA00000085"/>
    </source>
</evidence>
<name>A0A2T1E534_9CYAN</name>
<evidence type="ECO:0000313" key="9">
    <source>
        <dbReference type="EMBL" id="PSB27815.1"/>
    </source>
</evidence>
<dbReference type="GO" id="GO:0000155">
    <property type="term" value="F:phosphorelay sensor kinase activity"/>
    <property type="evidence" value="ECO:0007669"/>
    <property type="project" value="InterPro"/>
</dbReference>
<evidence type="ECO:0000256" key="2">
    <source>
        <dbReference type="ARBA" id="ARBA00012438"/>
    </source>
</evidence>
<feature type="transmembrane region" description="Helical" evidence="7">
    <location>
        <begin position="428"/>
        <end position="451"/>
    </location>
</feature>
<dbReference type="OrthoDB" id="9773246at2"/>
<dbReference type="PROSITE" id="PS50109">
    <property type="entry name" value="HIS_KIN"/>
    <property type="match status" value="1"/>
</dbReference>
<evidence type="ECO:0000256" key="3">
    <source>
        <dbReference type="ARBA" id="ARBA00022553"/>
    </source>
</evidence>
<dbReference type="SMART" id="SM00387">
    <property type="entry name" value="HATPase_c"/>
    <property type="match status" value="1"/>
</dbReference>
<feature type="transmembrane region" description="Helical" evidence="7">
    <location>
        <begin position="577"/>
        <end position="600"/>
    </location>
</feature>
<comment type="caution">
    <text evidence="9">The sequence shown here is derived from an EMBL/GenBank/DDBJ whole genome shotgun (WGS) entry which is preliminary data.</text>
</comment>
<dbReference type="InterPro" id="IPR030191">
    <property type="entry name" value="CodB"/>
</dbReference>
<feature type="transmembrane region" description="Helical" evidence="7">
    <location>
        <begin position="389"/>
        <end position="407"/>
    </location>
</feature>
<keyword evidence="6" id="KW-0175">Coiled coil</keyword>
<keyword evidence="7" id="KW-1133">Transmembrane helix</keyword>
<keyword evidence="7" id="KW-0472">Membrane</keyword>
<dbReference type="Gene3D" id="1.10.4160.10">
    <property type="entry name" value="Hydantoin permease"/>
    <property type="match status" value="1"/>
</dbReference>
<dbReference type="GO" id="GO:0005886">
    <property type="term" value="C:plasma membrane"/>
    <property type="evidence" value="ECO:0007669"/>
    <property type="project" value="TreeGrafter"/>
</dbReference>
<dbReference type="AlphaFoldDB" id="A0A2T1E534"/>
<dbReference type="EMBL" id="PVWK01000084">
    <property type="protein sequence ID" value="PSB27815.1"/>
    <property type="molecule type" value="Genomic_DNA"/>
</dbReference>
<feature type="transmembrane region" description="Helical" evidence="7">
    <location>
        <begin position="182"/>
        <end position="198"/>
    </location>
</feature>
<feature type="domain" description="Histidine kinase" evidence="8">
    <location>
        <begin position="706"/>
        <end position="937"/>
    </location>
</feature>
<dbReference type="PRINTS" id="PR00344">
    <property type="entry name" value="BCTRLSENSOR"/>
</dbReference>
<feature type="transmembrane region" description="Helical" evidence="7">
    <location>
        <begin position="109"/>
        <end position="134"/>
    </location>
</feature>
<dbReference type="GO" id="GO:0015209">
    <property type="term" value="F:cytosine transmembrane transporter activity"/>
    <property type="evidence" value="ECO:0007669"/>
    <property type="project" value="InterPro"/>
</dbReference>
<dbReference type="PANTHER" id="PTHR30569">
    <property type="entry name" value="CYTOSINE TRANSPORTER CODB"/>
    <property type="match status" value="1"/>
</dbReference>
<feature type="transmembrane region" description="Helical" evidence="7">
    <location>
        <begin position="457"/>
        <end position="477"/>
    </location>
</feature>
<keyword evidence="4 9" id="KW-0808">Transferase</keyword>
<dbReference type="CDD" id="cd00082">
    <property type="entry name" value="HisKA"/>
    <property type="match status" value="1"/>
</dbReference>
<dbReference type="InterPro" id="IPR005467">
    <property type="entry name" value="His_kinase_dom"/>
</dbReference>
<comment type="catalytic activity">
    <reaction evidence="1">
        <text>ATP + protein L-histidine = ADP + protein N-phospho-L-histidine.</text>
        <dbReference type="EC" id="2.7.13.3"/>
    </reaction>
</comment>